<keyword evidence="1" id="KW-0732">Signal</keyword>
<reference evidence="3" key="1">
    <citation type="submission" date="2017-06" db="EMBL/GenBank/DDBJ databases">
        <title>Whole genome sequence of Laribacter hongkongensis LHGZ1.</title>
        <authorList>
            <person name="Chen D."/>
            <person name="Wu H."/>
            <person name="Chen J."/>
        </authorList>
    </citation>
    <scope>NUCLEOTIDE SEQUENCE [LARGE SCALE GENOMIC DNA]</scope>
    <source>
        <strain evidence="3">LHGZ1</strain>
    </source>
</reference>
<dbReference type="Proteomes" id="UP000197424">
    <property type="component" value="Chromosome"/>
</dbReference>
<evidence type="ECO:0000256" key="1">
    <source>
        <dbReference type="SAM" id="SignalP"/>
    </source>
</evidence>
<dbReference type="OrthoDB" id="8591423at2"/>
<name>A0A248LJQ3_9NEIS</name>
<organism evidence="2 3">
    <name type="scientific">Laribacter hongkongensis</name>
    <dbReference type="NCBI Taxonomy" id="168471"/>
    <lineage>
        <taxon>Bacteria</taxon>
        <taxon>Pseudomonadati</taxon>
        <taxon>Pseudomonadota</taxon>
        <taxon>Betaproteobacteria</taxon>
        <taxon>Neisseriales</taxon>
        <taxon>Aquaspirillaceae</taxon>
        <taxon>Laribacter</taxon>
    </lineage>
</organism>
<evidence type="ECO:0008006" key="4">
    <source>
        <dbReference type="Google" id="ProtNLM"/>
    </source>
</evidence>
<dbReference type="GeneID" id="75108566"/>
<accession>A0A248LJQ3</accession>
<dbReference type="AlphaFoldDB" id="A0A248LJQ3"/>
<protein>
    <recommendedName>
        <fullName evidence="4">DUF2993 domain-containing protein</fullName>
    </recommendedName>
</protein>
<gene>
    <name evidence="2" type="ORF">LHGZ1_2179</name>
</gene>
<feature type="chain" id="PRO_5044379181" description="DUF2993 domain-containing protein" evidence="1">
    <location>
        <begin position="22"/>
        <end position="219"/>
    </location>
</feature>
<evidence type="ECO:0000313" key="3">
    <source>
        <dbReference type="Proteomes" id="UP000197424"/>
    </source>
</evidence>
<sequence length="219" mass="23659">MSRLFPLLLIGSLLLPAAARAAEAPASDELASDPVIQLYLKFKSSTARLPGLRADGVVLKQDWLLDKLKTELDRDGITVESLALTPEKGTIKVRTTQGVDAVHTIDFRFLPVDWPNRTVRIAFDRSSAAAGDGLIARTLGTLAVGVFGMATGDPLDKLAARQPWASVNGNVLTVKLDEVPSLKSTLDSSLMGYKLFDHIGIRQLSTEQGAIRIRLGLMK</sequence>
<feature type="signal peptide" evidence="1">
    <location>
        <begin position="1"/>
        <end position="21"/>
    </location>
</feature>
<dbReference type="RefSeq" id="WP_012697589.1">
    <property type="nucleotide sequence ID" value="NZ_CP022115.1"/>
</dbReference>
<evidence type="ECO:0000313" key="2">
    <source>
        <dbReference type="EMBL" id="ASJ25010.1"/>
    </source>
</evidence>
<proteinExistence type="predicted"/>
<dbReference type="EMBL" id="CP022115">
    <property type="protein sequence ID" value="ASJ25010.1"/>
    <property type="molecule type" value="Genomic_DNA"/>
</dbReference>
<dbReference type="OMA" id="WQKTSAR"/>